<name>A0AAV1HR27_9CHLO</name>
<comment type="caution">
    <text evidence="1">The sequence shown here is derived from an EMBL/GenBank/DDBJ whole genome shotgun (WGS) entry which is preliminary data.</text>
</comment>
<proteinExistence type="predicted"/>
<evidence type="ECO:0000313" key="2">
    <source>
        <dbReference type="Proteomes" id="UP001314263"/>
    </source>
</evidence>
<dbReference type="Proteomes" id="UP001314263">
    <property type="component" value="Unassembled WGS sequence"/>
</dbReference>
<dbReference type="EMBL" id="CAUYUE010000001">
    <property type="protein sequence ID" value="CAK0736217.1"/>
    <property type="molecule type" value="Genomic_DNA"/>
</dbReference>
<sequence>MLRQGWAPGQHRLPDMLGMGHTPAVHSGRTRLLEQSQLRGVVRLRCLHAHGASMRSALLCHGKWHADARDRGLAAVDVTAAQAEEPVPGRFAKDVQMTAGLQQAAVAGGCLGGWAPHLKSEQRHWHGLATLGAALLGSPAL</sequence>
<gene>
    <name evidence="1" type="ORF">CVIRNUC_000710</name>
</gene>
<evidence type="ECO:0000313" key="1">
    <source>
        <dbReference type="EMBL" id="CAK0736217.1"/>
    </source>
</evidence>
<organism evidence="1 2">
    <name type="scientific">Coccomyxa viridis</name>
    <dbReference type="NCBI Taxonomy" id="1274662"/>
    <lineage>
        <taxon>Eukaryota</taxon>
        <taxon>Viridiplantae</taxon>
        <taxon>Chlorophyta</taxon>
        <taxon>core chlorophytes</taxon>
        <taxon>Trebouxiophyceae</taxon>
        <taxon>Trebouxiophyceae incertae sedis</taxon>
        <taxon>Coccomyxaceae</taxon>
        <taxon>Coccomyxa</taxon>
    </lineage>
</organism>
<keyword evidence="2" id="KW-1185">Reference proteome</keyword>
<dbReference type="AlphaFoldDB" id="A0AAV1HR27"/>
<protein>
    <submittedName>
        <fullName evidence="1">Uncharacterized protein</fullName>
    </submittedName>
</protein>
<accession>A0AAV1HR27</accession>
<reference evidence="1 2" key="1">
    <citation type="submission" date="2023-10" db="EMBL/GenBank/DDBJ databases">
        <authorList>
            <person name="Maclean D."/>
            <person name="Macfadyen A."/>
        </authorList>
    </citation>
    <scope>NUCLEOTIDE SEQUENCE [LARGE SCALE GENOMIC DNA]</scope>
</reference>